<evidence type="ECO:0008006" key="3">
    <source>
        <dbReference type="Google" id="ProtNLM"/>
    </source>
</evidence>
<dbReference type="AlphaFoldDB" id="A0A0P0GIZ8"/>
<dbReference type="Proteomes" id="UP000061809">
    <property type="component" value="Chromosome"/>
</dbReference>
<protein>
    <recommendedName>
        <fullName evidence="3">DUF4304 domain-containing protein</fullName>
    </recommendedName>
</protein>
<dbReference type="EMBL" id="CP012801">
    <property type="protein sequence ID" value="ALJ60985.1"/>
    <property type="molecule type" value="Genomic_DNA"/>
</dbReference>
<sequence>MDQSSLMVDYPPNISLNMKAEELRIAIRNVLEQCFVSALSKMGYSWNKTKMCFHRKIGDFKQTILINSSTNTRFTDGIGYISIHLFYNSPKIEKMASVLVDAKSNFEKVNIVLNINSGFISGKEAVSFDLCSVDNLPDIFNLDDLPFKEILSFLDEKTTIKDLLTDFENNKDYIWWTSKEGSILRIITMYSMTGNKARAIELAKSYYQKDKCGALYRNVLRYFEKSNK</sequence>
<evidence type="ECO:0000313" key="1">
    <source>
        <dbReference type="EMBL" id="ALJ60985.1"/>
    </source>
</evidence>
<dbReference type="KEGG" id="bcel:BcellWH2_03763"/>
<dbReference type="PATRIC" id="fig|246787.4.peg.3895"/>
<gene>
    <name evidence="1" type="ORF">BcellWH2_03763</name>
</gene>
<proteinExistence type="predicted"/>
<reference evidence="1 2" key="1">
    <citation type="journal article" date="2015" name="Science">
        <title>Genetic determinants of in vivo fitness and diet responsiveness in multiple human gut Bacteroides.</title>
        <authorList>
            <person name="Wu M."/>
            <person name="McNulty N.P."/>
            <person name="Rodionov D.A."/>
            <person name="Khoroshkin M.S."/>
            <person name="Griffin N.W."/>
            <person name="Cheng J."/>
            <person name="Latreille P."/>
            <person name="Kerstetter R.A."/>
            <person name="Terrapon N."/>
            <person name="Henrissat B."/>
            <person name="Osterman A.L."/>
            <person name="Gordon J.I."/>
        </authorList>
    </citation>
    <scope>NUCLEOTIDE SEQUENCE [LARGE SCALE GENOMIC DNA]</scope>
    <source>
        <strain evidence="1 2">WH2</strain>
    </source>
</reference>
<accession>A0A0P0GIZ8</accession>
<evidence type="ECO:0000313" key="2">
    <source>
        <dbReference type="Proteomes" id="UP000061809"/>
    </source>
</evidence>
<organism evidence="1 2">
    <name type="scientific">Bacteroides cellulosilyticus</name>
    <dbReference type="NCBI Taxonomy" id="246787"/>
    <lineage>
        <taxon>Bacteria</taxon>
        <taxon>Pseudomonadati</taxon>
        <taxon>Bacteroidota</taxon>
        <taxon>Bacteroidia</taxon>
        <taxon>Bacteroidales</taxon>
        <taxon>Bacteroidaceae</taxon>
        <taxon>Bacteroides</taxon>
    </lineage>
</organism>
<name>A0A0P0GIZ8_9BACE</name>